<evidence type="ECO:0000313" key="3">
    <source>
        <dbReference type="Proteomes" id="UP000656042"/>
    </source>
</evidence>
<accession>A0A8J3C3H2</accession>
<protein>
    <submittedName>
        <fullName evidence="2">Uncharacterized protein</fullName>
    </submittedName>
</protein>
<gene>
    <name evidence="2" type="ORF">GCM10012284_44080</name>
</gene>
<reference evidence="2" key="2">
    <citation type="submission" date="2020-09" db="EMBL/GenBank/DDBJ databases">
        <authorList>
            <person name="Sun Q."/>
            <person name="Zhou Y."/>
        </authorList>
    </citation>
    <scope>NUCLEOTIDE SEQUENCE</scope>
    <source>
        <strain evidence="2">CGMCC 4.7299</strain>
    </source>
</reference>
<evidence type="ECO:0000313" key="2">
    <source>
        <dbReference type="EMBL" id="GGL04670.1"/>
    </source>
</evidence>
<feature type="region of interest" description="Disordered" evidence="1">
    <location>
        <begin position="1"/>
        <end position="35"/>
    </location>
</feature>
<keyword evidence="3" id="KW-1185">Reference proteome</keyword>
<dbReference type="Proteomes" id="UP000656042">
    <property type="component" value="Unassembled WGS sequence"/>
</dbReference>
<proteinExistence type="predicted"/>
<comment type="caution">
    <text evidence="2">The sequence shown here is derived from an EMBL/GenBank/DDBJ whole genome shotgun (WGS) entry which is preliminary data.</text>
</comment>
<dbReference type="EMBL" id="BMMX01000023">
    <property type="protein sequence ID" value="GGL04670.1"/>
    <property type="molecule type" value="Genomic_DNA"/>
</dbReference>
<reference evidence="2" key="1">
    <citation type="journal article" date="2014" name="Int. J. Syst. Evol. Microbiol.">
        <title>Complete genome sequence of Corynebacterium casei LMG S-19264T (=DSM 44701T), isolated from a smear-ripened cheese.</title>
        <authorList>
            <consortium name="US DOE Joint Genome Institute (JGI-PGF)"/>
            <person name="Walter F."/>
            <person name="Albersmeier A."/>
            <person name="Kalinowski J."/>
            <person name="Ruckert C."/>
        </authorList>
    </citation>
    <scope>NUCLEOTIDE SEQUENCE</scope>
    <source>
        <strain evidence="2">CGMCC 4.7299</strain>
    </source>
</reference>
<organism evidence="2 3">
    <name type="scientific">Mangrovihabitans endophyticus</name>
    <dbReference type="NCBI Taxonomy" id="1751298"/>
    <lineage>
        <taxon>Bacteria</taxon>
        <taxon>Bacillati</taxon>
        <taxon>Actinomycetota</taxon>
        <taxon>Actinomycetes</taxon>
        <taxon>Micromonosporales</taxon>
        <taxon>Micromonosporaceae</taxon>
        <taxon>Mangrovihabitans</taxon>
    </lineage>
</organism>
<name>A0A8J3C3H2_9ACTN</name>
<sequence>MDTLSRWDTGSVADGVRPAGGVVSGAAEPLGQPGRDLARRNRRVLAERLGWPSGILTVCEEIDDAYPAWSVTWHRGGGHDWAREGYYAMPRAPRRSDPRWLYGSTPAELRHALAEHTKASSP</sequence>
<dbReference type="AlphaFoldDB" id="A0A8J3C3H2"/>
<evidence type="ECO:0000256" key="1">
    <source>
        <dbReference type="SAM" id="MobiDB-lite"/>
    </source>
</evidence>